<protein>
    <submittedName>
        <fullName evidence="1">Membrane protein</fullName>
    </submittedName>
</protein>
<dbReference type="AlphaFoldDB" id="A0A8J3BPP8"/>
<proteinExistence type="predicted"/>
<keyword evidence="2" id="KW-1185">Reference proteome</keyword>
<organism evidence="1 2">
    <name type="scientific">Yeosuana aromativorans</name>
    <dbReference type="NCBI Taxonomy" id="288019"/>
    <lineage>
        <taxon>Bacteria</taxon>
        <taxon>Pseudomonadati</taxon>
        <taxon>Bacteroidota</taxon>
        <taxon>Flavobacteriia</taxon>
        <taxon>Flavobacteriales</taxon>
        <taxon>Flavobacteriaceae</taxon>
        <taxon>Yeosuana</taxon>
    </lineage>
</organism>
<dbReference type="EMBL" id="BMNR01000004">
    <property type="protein sequence ID" value="GGK26239.1"/>
    <property type="molecule type" value="Genomic_DNA"/>
</dbReference>
<sequence>MTGNNKQESKVIDSLDYLKTHKDYGSVISEIDTIQKKLLKIGYFENQQNTIKINDSTYQAEFHLKNRYKKIYIYYDKNLVSPSVIKMISKQVFDVYFILPIESVETALNFINSKQTEKGLPFSKLKLSNINIKDADTLTADLMIDDYENKRIINAILIKRYEKFPKSYLKYYLKIKPNQLFDLSTLQRKTEQLNNLRFANQIKAPEVLFTKDSTTLYIYVEKTKSNTFDGFLGFGTNEQTNKIDFNGYLNLNLVNNLNYGEAFGLQYKSTQNQQNRFEAHVMLPYLFKTPIGVDCQLHIFKQDSTFTTVDQVAKLHYQIDSRNKVFMGIKSTQSSNLLNNTSNTGISDYNSNFTTFGYEFTKAQPYNLLFPIKTNIYAESGFGKRRHTDTSEKQTILNFDAFKIINLNAKNSLYFRLNGNSLVSNTYFENELSRFGGINSIRGFEENSLLATSYALINTEYRLQLNNTLYIHTITDMTLLENKITKTNEKLYGFGFGLGLLSKAGLFKLNYAAGKSDNQKFKFSNSKVHLSLIANF</sequence>
<accession>A0A8J3BPP8</accession>
<comment type="caution">
    <text evidence="1">The sequence shown here is derived from an EMBL/GenBank/DDBJ whole genome shotgun (WGS) entry which is preliminary data.</text>
</comment>
<name>A0A8J3BPP8_9FLAO</name>
<reference evidence="1" key="2">
    <citation type="submission" date="2020-09" db="EMBL/GenBank/DDBJ databases">
        <authorList>
            <person name="Sun Q."/>
            <person name="Ohkuma M."/>
        </authorList>
    </citation>
    <scope>NUCLEOTIDE SEQUENCE</scope>
    <source>
        <strain evidence="1">JCM 12862</strain>
    </source>
</reference>
<evidence type="ECO:0000313" key="1">
    <source>
        <dbReference type="EMBL" id="GGK26239.1"/>
    </source>
</evidence>
<evidence type="ECO:0000313" key="2">
    <source>
        <dbReference type="Proteomes" id="UP000612329"/>
    </source>
</evidence>
<gene>
    <name evidence="1" type="ORF">GCM10007962_20660</name>
</gene>
<reference evidence="1" key="1">
    <citation type="journal article" date="2014" name="Int. J. Syst. Evol. Microbiol.">
        <title>Complete genome sequence of Corynebacterium casei LMG S-19264T (=DSM 44701T), isolated from a smear-ripened cheese.</title>
        <authorList>
            <consortium name="US DOE Joint Genome Institute (JGI-PGF)"/>
            <person name="Walter F."/>
            <person name="Albersmeier A."/>
            <person name="Kalinowski J."/>
            <person name="Ruckert C."/>
        </authorList>
    </citation>
    <scope>NUCLEOTIDE SEQUENCE</scope>
    <source>
        <strain evidence="1">JCM 12862</strain>
    </source>
</reference>
<dbReference type="Gene3D" id="2.40.160.50">
    <property type="entry name" value="membrane protein fhac: a member of the omp85/tpsb transporter family"/>
    <property type="match status" value="1"/>
</dbReference>
<dbReference type="Proteomes" id="UP000612329">
    <property type="component" value="Unassembled WGS sequence"/>
</dbReference>